<feature type="compositionally biased region" description="Low complexity" evidence="1">
    <location>
        <begin position="424"/>
        <end position="433"/>
    </location>
</feature>
<feature type="region of interest" description="Disordered" evidence="1">
    <location>
        <begin position="274"/>
        <end position="298"/>
    </location>
</feature>
<reference evidence="2" key="1">
    <citation type="submission" date="2022-11" db="EMBL/GenBank/DDBJ databases">
        <title>Genome Sequence of Cubamyces cubensis.</title>
        <authorList>
            <person name="Buettner E."/>
        </authorList>
    </citation>
    <scope>NUCLEOTIDE SEQUENCE</scope>
    <source>
        <strain evidence="2">MPL-01</strain>
    </source>
</reference>
<evidence type="ECO:0000313" key="2">
    <source>
        <dbReference type="EMBL" id="KAJ8475245.1"/>
    </source>
</evidence>
<evidence type="ECO:0000313" key="3">
    <source>
        <dbReference type="Proteomes" id="UP001215151"/>
    </source>
</evidence>
<feature type="region of interest" description="Disordered" evidence="1">
    <location>
        <begin position="203"/>
        <end position="247"/>
    </location>
</feature>
<feature type="compositionally biased region" description="Basic residues" evidence="1">
    <location>
        <begin position="14"/>
        <end position="25"/>
    </location>
</feature>
<accession>A0AAD7XCF9</accession>
<feature type="compositionally biased region" description="Polar residues" evidence="1">
    <location>
        <begin position="209"/>
        <end position="223"/>
    </location>
</feature>
<sequence>MPVDPPEGAVTSRSPHRHRPGRAHRPGYMMAFYPGEGIRWVTEKQASKMPIRARGTESRLPYVIAKEPDEIDIEWRQRNGNVPPSGPNPLQLSGVPENVVAGPSTSTIEREEEVAVYATAREESNLLRGQPEATNRSAMGLSISNLPGPSGTASSARPGISVMLTSSHRNANRTSGLGISPHAEPGRSTTARPLLQNHVVDEALPQPSPASSWETSNYQPSRRSSLNLSVNNLPAVPSPHGSQQYSESLEQIPLSVFAGGPITLITDHASISIRTDSSSRNRETSGVQQTSREGSSRQVVAGLQDLDDINRSLQQVAERTSQRDAHSTRSSGSSRHSRNTSFSEHESEAIIGPRTGLALYGSRPATQYSSSRASVDPSPVDPSQVAVRSPSRSSLRSRVESTYSHRSRASSSSQRSVEQRARRSSNASGAALRDPLDIPLSSWAAEPADSQPYASRGPYAASDSRPQTSHESIPRSLGPLDGIGGASGSLMLSFEAPSTSSAVDRNGEAAAGIHAPRPLSSRQPSLFNGWSARHGR</sequence>
<comment type="caution">
    <text evidence="2">The sequence shown here is derived from an EMBL/GenBank/DDBJ whole genome shotgun (WGS) entry which is preliminary data.</text>
</comment>
<feature type="compositionally biased region" description="Low complexity" evidence="1">
    <location>
        <begin position="224"/>
        <end position="233"/>
    </location>
</feature>
<protein>
    <submittedName>
        <fullName evidence="2">Uncharacterized protein</fullName>
    </submittedName>
</protein>
<feature type="compositionally biased region" description="Polar residues" evidence="1">
    <location>
        <begin position="364"/>
        <end position="373"/>
    </location>
</feature>
<feature type="region of interest" description="Disordered" evidence="1">
    <location>
        <begin position="1"/>
        <end position="26"/>
    </location>
</feature>
<name>A0AAD7XCF9_9APHY</name>
<feature type="region of interest" description="Disordered" evidence="1">
    <location>
        <begin position="314"/>
        <end position="433"/>
    </location>
</feature>
<gene>
    <name evidence="2" type="ORF">ONZ51_g6680</name>
</gene>
<feature type="region of interest" description="Disordered" evidence="1">
    <location>
        <begin position="78"/>
        <end position="107"/>
    </location>
</feature>
<feature type="compositionally biased region" description="Polar residues" evidence="1">
    <location>
        <begin position="284"/>
        <end position="298"/>
    </location>
</feature>
<evidence type="ECO:0000256" key="1">
    <source>
        <dbReference type="SAM" id="MobiDB-lite"/>
    </source>
</evidence>
<keyword evidence="3" id="KW-1185">Reference proteome</keyword>
<organism evidence="2 3">
    <name type="scientific">Trametes cubensis</name>
    <dbReference type="NCBI Taxonomy" id="1111947"/>
    <lineage>
        <taxon>Eukaryota</taxon>
        <taxon>Fungi</taxon>
        <taxon>Dikarya</taxon>
        <taxon>Basidiomycota</taxon>
        <taxon>Agaricomycotina</taxon>
        <taxon>Agaricomycetes</taxon>
        <taxon>Polyporales</taxon>
        <taxon>Polyporaceae</taxon>
        <taxon>Trametes</taxon>
    </lineage>
</organism>
<proteinExistence type="predicted"/>
<feature type="compositionally biased region" description="Low complexity" evidence="1">
    <location>
        <begin position="328"/>
        <end position="342"/>
    </location>
</feature>
<dbReference type="AlphaFoldDB" id="A0AAD7XCF9"/>
<dbReference type="EMBL" id="JAPEVG010000164">
    <property type="protein sequence ID" value="KAJ8475245.1"/>
    <property type="molecule type" value="Genomic_DNA"/>
</dbReference>
<feature type="region of interest" description="Disordered" evidence="1">
    <location>
        <begin position="447"/>
        <end position="536"/>
    </location>
</feature>
<dbReference type="Proteomes" id="UP001215151">
    <property type="component" value="Unassembled WGS sequence"/>
</dbReference>